<feature type="transmembrane region" description="Helical" evidence="1">
    <location>
        <begin position="9"/>
        <end position="28"/>
    </location>
</feature>
<reference evidence="2 3" key="1">
    <citation type="submission" date="2017-02" db="EMBL/GenBank/DDBJ databases">
        <authorList>
            <person name="Peterson S.W."/>
        </authorList>
    </citation>
    <scope>NUCLEOTIDE SEQUENCE [LARGE SCALE GENOMIC DNA]</scope>
    <source>
        <strain evidence="2 3">ATCC BAA-1030</strain>
    </source>
</reference>
<feature type="transmembrane region" description="Helical" evidence="1">
    <location>
        <begin position="89"/>
        <end position="110"/>
    </location>
</feature>
<dbReference type="AlphaFoldDB" id="A0A1T4P447"/>
<keyword evidence="1" id="KW-0472">Membrane</keyword>
<sequence>MKFDKQKKLMIYYFAIQLVAALVSFKSLAKEDVIVFSLIAFSSLVPVLSSLLYKPRKYAQLKYFFLHFVIFSIEVLVVNWSRIAERQILLFYFILLIIPSLVGMKICFFFRENHKA</sequence>
<dbReference type="EMBL" id="FUXI01000018">
    <property type="protein sequence ID" value="SJZ86026.1"/>
    <property type="molecule type" value="Genomic_DNA"/>
</dbReference>
<evidence type="ECO:0000313" key="3">
    <source>
        <dbReference type="Proteomes" id="UP000190328"/>
    </source>
</evidence>
<feature type="transmembrane region" description="Helical" evidence="1">
    <location>
        <begin position="34"/>
        <end position="53"/>
    </location>
</feature>
<name>A0A1T4P447_9ENTE</name>
<dbReference type="RefSeq" id="WP_078807563.1">
    <property type="nucleotide sequence ID" value="NZ_FUXI01000018.1"/>
</dbReference>
<gene>
    <name evidence="2" type="ORF">SAMN02745116_01631</name>
</gene>
<evidence type="ECO:0000256" key="1">
    <source>
        <dbReference type="SAM" id="Phobius"/>
    </source>
</evidence>
<feature type="transmembrane region" description="Helical" evidence="1">
    <location>
        <begin position="65"/>
        <end position="83"/>
    </location>
</feature>
<protein>
    <submittedName>
        <fullName evidence="2">Uncharacterized protein</fullName>
    </submittedName>
</protein>
<dbReference type="Proteomes" id="UP000190328">
    <property type="component" value="Unassembled WGS sequence"/>
</dbReference>
<keyword evidence="3" id="KW-1185">Reference proteome</keyword>
<proteinExistence type="predicted"/>
<keyword evidence="1" id="KW-0812">Transmembrane</keyword>
<organism evidence="2 3">
    <name type="scientific">Pilibacter termitis</name>
    <dbReference type="NCBI Taxonomy" id="263852"/>
    <lineage>
        <taxon>Bacteria</taxon>
        <taxon>Bacillati</taxon>
        <taxon>Bacillota</taxon>
        <taxon>Bacilli</taxon>
        <taxon>Lactobacillales</taxon>
        <taxon>Enterococcaceae</taxon>
        <taxon>Pilibacter</taxon>
    </lineage>
</organism>
<keyword evidence="1" id="KW-1133">Transmembrane helix</keyword>
<evidence type="ECO:0000313" key="2">
    <source>
        <dbReference type="EMBL" id="SJZ86026.1"/>
    </source>
</evidence>
<accession>A0A1T4P447</accession>